<gene>
    <name evidence="3" type="ORF">GCM10009613_24700</name>
</gene>
<keyword evidence="2" id="KW-1133">Transmembrane helix</keyword>
<keyword evidence="2" id="KW-0812">Transmembrane</keyword>
<evidence type="ECO:0000313" key="4">
    <source>
        <dbReference type="Proteomes" id="UP001501414"/>
    </source>
</evidence>
<feature type="compositionally biased region" description="Basic and acidic residues" evidence="1">
    <location>
        <begin position="95"/>
        <end position="104"/>
    </location>
</feature>
<dbReference type="EMBL" id="BAAAJK010000007">
    <property type="protein sequence ID" value="GAA1387993.1"/>
    <property type="molecule type" value="Genomic_DNA"/>
</dbReference>
<dbReference type="RefSeq" id="WP_344021643.1">
    <property type="nucleotide sequence ID" value="NZ_BAAAJK010000007.1"/>
</dbReference>
<keyword evidence="4" id="KW-1185">Reference proteome</keyword>
<reference evidence="3 4" key="1">
    <citation type="journal article" date="2019" name="Int. J. Syst. Evol. Microbiol.">
        <title>The Global Catalogue of Microorganisms (GCM) 10K type strain sequencing project: providing services to taxonomists for standard genome sequencing and annotation.</title>
        <authorList>
            <consortium name="The Broad Institute Genomics Platform"/>
            <consortium name="The Broad Institute Genome Sequencing Center for Infectious Disease"/>
            <person name="Wu L."/>
            <person name="Ma J."/>
        </authorList>
    </citation>
    <scope>NUCLEOTIDE SEQUENCE [LARGE SCALE GENOMIC DNA]</scope>
    <source>
        <strain evidence="3 4">JCM 11896</strain>
    </source>
</reference>
<keyword evidence="2" id="KW-0472">Membrane</keyword>
<evidence type="ECO:0000256" key="2">
    <source>
        <dbReference type="SAM" id="Phobius"/>
    </source>
</evidence>
<organism evidence="3 4">
    <name type="scientific">Pseudonocardia kongjuensis</name>
    <dbReference type="NCBI Taxonomy" id="102227"/>
    <lineage>
        <taxon>Bacteria</taxon>
        <taxon>Bacillati</taxon>
        <taxon>Actinomycetota</taxon>
        <taxon>Actinomycetes</taxon>
        <taxon>Pseudonocardiales</taxon>
        <taxon>Pseudonocardiaceae</taxon>
        <taxon>Pseudonocardia</taxon>
    </lineage>
</organism>
<accession>A0ABN1XR30</accession>
<protein>
    <submittedName>
        <fullName evidence="3">Uncharacterized protein</fullName>
    </submittedName>
</protein>
<name>A0ABN1XR30_9PSEU</name>
<comment type="caution">
    <text evidence="3">The sequence shown here is derived from an EMBL/GenBank/DDBJ whole genome shotgun (WGS) entry which is preliminary data.</text>
</comment>
<sequence>MDRSAGEPMDRLQHEEWLRFQAWQRHRHSDRHAVAAAQTPPEVPGTSNCRRALVVTGLVLAAVLATLALSAVDDTIAGGDGIRPASAEFGARPWDTAEVRHGPG</sequence>
<evidence type="ECO:0000313" key="3">
    <source>
        <dbReference type="EMBL" id="GAA1387993.1"/>
    </source>
</evidence>
<feature type="transmembrane region" description="Helical" evidence="2">
    <location>
        <begin position="52"/>
        <end position="72"/>
    </location>
</feature>
<evidence type="ECO:0000256" key="1">
    <source>
        <dbReference type="SAM" id="MobiDB-lite"/>
    </source>
</evidence>
<dbReference type="Proteomes" id="UP001501414">
    <property type="component" value="Unassembled WGS sequence"/>
</dbReference>
<feature type="region of interest" description="Disordered" evidence="1">
    <location>
        <begin position="76"/>
        <end position="104"/>
    </location>
</feature>
<proteinExistence type="predicted"/>